<dbReference type="Pfam" id="PF02397">
    <property type="entry name" value="Bac_transf"/>
    <property type="match status" value="1"/>
</dbReference>
<evidence type="ECO:0000256" key="4">
    <source>
        <dbReference type="ARBA" id="ARBA00022692"/>
    </source>
</evidence>
<dbReference type="EMBL" id="CP002216">
    <property type="protein sequence ID" value="ADQ05489.1"/>
    <property type="molecule type" value="Genomic_DNA"/>
</dbReference>
<dbReference type="EC" id="2.7.8.6" evidence="9"/>
<dbReference type="PANTHER" id="PTHR30576:SF10">
    <property type="entry name" value="SLL5057 PROTEIN"/>
    <property type="match status" value="1"/>
</dbReference>
<keyword evidence="3 9" id="KW-0808">Transferase</keyword>
<keyword evidence="5 7" id="KW-1133">Transmembrane helix</keyword>
<proteinExistence type="inferred from homology"/>
<feature type="transmembrane region" description="Helical" evidence="7">
    <location>
        <begin position="276"/>
        <end position="300"/>
    </location>
</feature>
<dbReference type="eggNOG" id="COG2148">
    <property type="taxonomic scope" value="Bacteria"/>
</dbReference>
<evidence type="ECO:0000256" key="2">
    <source>
        <dbReference type="ARBA" id="ARBA00006464"/>
    </source>
</evidence>
<feature type="transmembrane region" description="Helical" evidence="7">
    <location>
        <begin position="85"/>
        <end position="107"/>
    </location>
</feature>
<dbReference type="HOGENOM" id="CLU_024920_3_4_9"/>
<reference key="1">
    <citation type="submission" date="2010-09" db="EMBL/GenBank/DDBJ databases">
        <title>Complete sequence of Caldicellulosiruptor owensensis OL.</title>
        <authorList>
            <consortium name="US DOE Joint Genome Institute"/>
            <person name="Lucas S."/>
            <person name="Copeland A."/>
            <person name="Lapidus A."/>
            <person name="Cheng J.-F."/>
            <person name="Bruce D."/>
            <person name="Goodwin L."/>
            <person name="Pitluck S."/>
            <person name="Davenport K."/>
            <person name="Detter J.C."/>
            <person name="Han C."/>
            <person name="Tapia R."/>
            <person name="Land M."/>
            <person name="Hauser L."/>
            <person name="Chang Y.-J."/>
            <person name="Jeffries C."/>
            <person name="Kyrpides N."/>
            <person name="Ivanova N."/>
            <person name="Mikhailova N."/>
            <person name="Blumer-Schuette S.E."/>
            <person name="Kelly R.M."/>
            <person name="Woyke T."/>
        </authorList>
    </citation>
    <scope>NUCLEOTIDE SEQUENCE</scope>
    <source>
        <strain>OL</strain>
    </source>
</reference>
<name>E4Q5T0_CALOW</name>
<evidence type="ECO:0000313" key="10">
    <source>
        <dbReference type="Proteomes" id="UP000006889"/>
    </source>
</evidence>
<feature type="transmembrane region" description="Helical" evidence="7">
    <location>
        <begin position="52"/>
        <end position="73"/>
    </location>
</feature>
<dbReference type="Proteomes" id="UP000006889">
    <property type="component" value="Chromosome"/>
</dbReference>
<comment type="subcellular location">
    <subcellularLocation>
        <location evidence="1">Membrane</location>
        <topology evidence="1">Multi-pass membrane protein</topology>
    </subcellularLocation>
</comment>
<keyword evidence="4 7" id="KW-0812">Transmembrane</keyword>
<keyword evidence="6 7" id="KW-0472">Membrane</keyword>
<evidence type="ECO:0000256" key="7">
    <source>
        <dbReference type="SAM" id="Phobius"/>
    </source>
</evidence>
<comment type="similarity">
    <text evidence="2">Belongs to the bacterial sugar transferase family.</text>
</comment>
<keyword evidence="10" id="KW-1185">Reference proteome</keyword>
<evidence type="ECO:0000259" key="8">
    <source>
        <dbReference type="Pfam" id="PF02397"/>
    </source>
</evidence>
<protein>
    <submittedName>
        <fullName evidence="9">Exopolysaccharide biosynthesis polyprenyl glycosylphosphotransferase</fullName>
        <ecNumber evidence="9">2.7.8.6</ecNumber>
    </submittedName>
</protein>
<evidence type="ECO:0000256" key="6">
    <source>
        <dbReference type="ARBA" id="ARBA00023136"/>
    </source>
</evidence>
<accession>E4Q5T0</accession>
<feature type="transmembrane region" description="Helical" evidence="7">
    <location>
        <begin position="113"/>
        <end position="134"/>
    </location>
</feature>
<evidence type="ECO:0000256" key="1">
    <source>
        <dbReference type="ARBA" id="ARBA00004141"/>
    </source>
</evidence>
<dbReference type="PANTHER" id="PTHR30576">
    <property type="entry name" value="COLANIC BIOSYNTHESIS UDP-GLUCOSE LIPID CARRIER TRANSFERASE"/>
    <property type="match status" value="1"/>
</dbReference>
<evidence type="ECO:0000256" key="3">
    <source>
        <dbReference type="ARBA" id="ARBA00022679"/>
    </source>
</evidence>
<sequence length="468" mass="54925">MIFIKGETFMPDDVKHLRRFLYNFSGFITLSIAYFVAYKFRFGEFKLFEDQLYVLTYGLIVLFWFIVSMKIEVNFESNGISKKDIIIVTLKRVLWLFIYISCIDFVAKLGLSRIYIGVFIVLYFLLGILLKFLCQGIDKILFGSYLKDYHCVIIGTKEVLNSYEFKNIIKEFEGKSEFIVLDNEKKDVFEYATEKLCRQIKNSIVDEVILLAEFDLNNVFVKQVIEICKITGRKLKIMYKNNMGFENARLNINENCLTLEFQPIKFSFLYRFIKRLLDIVISTIALIVLSPLFLLIAILIKIDSPDGPVFFVQERVGLNGRRFKLIKFRTMVPDADKMKDQLMKYNEMDGPVFKITNDPRITRVGKILRRLNLDELPQLINVLKGEMSLVGPRPLETREALGCEFEHHIRHSVKPGLTCIWQATHNRNDVGYSEWMRMDYEYIIKKNFLLDVILIFKTLVLIFKLNGR</sequence>
<organism evidence="9 10">
    <name type="scientific">Caldicellulosiruptor owensensis (strain ATCC 700167 / DSM 13100 / OL)</name>
    <dbReference type="NCBI Taxonomy" id="632518"/>
    <lineage>
        <taxon>Bacteria</taxon>
        <taxon>Bacillati</taxon>
        <taxon>Bacillota</taxon>
        <taxon>Bacillota incertae sedis</taxon>
        <taxon>Caldicellulosiruptorales</taxon>
        <taxon>Caldicellulosiruptoraceae</taxon>
        <taxon>Caldicellulosiruptor</taxon>
    </lineage>
</organism>
<dbReference type="GO" id="GO:0016020">
    <property type="term" value="C:membrane"/>
    <property type="evidence" value="ECO:0007669"/>
    <property type="project" value="UniProtKB-SubCell"/>
</dbReference>
<evidence type="ECO:0000313" key="9">
    <source>
        <dbReference type="EMBL" id="ADQ05489.1"/>
    </source>
</evidence>
<evidence type="ECO:0000256" key="5">
    <source>
        <dbReference type="ARBA" id="ARBA00022989"/>
    </source>
</evidence>
<dbReference type="InterPro" id="IPR017475">
    <property type="entry name" value="EPS_sugar_tfrase"/>
</dbReference>
<feature type="domain" description="Bacterial sugar transferase" evidence="8">
    <location>
        <begin position="274"/>
        <end position="463"/>
    </location>
</feature>
<dbReference type="AlphaFoldDB" id="E4Q5T0"/>
<feature type="transmembrane region" description="Helical" evidence="7">
    <location>
        <begin position="20"/>
        <end position="40"/>
    </location>
</feature>
<dbReference type="KEGG" id="cow:Calow_1965"/>
<dbReference type="InterPro" id="IPR003362">
    <property type="entry name" value="Bact_transf"/>
</dbReference>
<dbReference type="NCBIfam" id="TIGR03025">
    <property type="entry name" value="EPS_sugtrans"/>
    <property type="match status" value="1"/>
</dbReference>
<gene>
    <name evidence="9" type="ordered locus">Calow_1965</name>
</gene>
<reference evidence="9 10" key="2">
    <citation type="journal article" date="2011" name="J. Bacteriol.">
        <title>Complete genome sequences for the anaerobic, extremely thermophilic plant biomass-degrading bacteria Caldicellulosiruptor hydrothermalis, Caldicellulosiruptor kristjanssonii, Caldicellulosiruptor kronotskyensis, Caldicellulosiruptor owensenis, and Caldicellulosiruptor lactoaceticus.</title>
        <authorList>
            <person name="Blumer-Schuette S.E."/>
            <person name="Ozdemir I."/>
            <person name="Mistry D."/>
            <person name="Lucas S."/>
            <person name="Lapidus A."/>
            <person name="Cheng J.F."/>
            <person name="Goodwin L.A."/>
            <person name="Pitluck S."/>
            <person name="Land M.L."/>
            <person name="Hauser L.J."/>
            <person name="Woyke T."/>
            <person name="Mikhailova N."/>
            <person name="Pati A."/>
            <person name="Kyrpides N.C."/>
            <person name="Ivanova N."/>
            <person name="Detter J.C."/>
            <person name="Walston-Davenport K."/>
            <person name="Han S."/>
            <person name="Adams M.W."/>
            <person name="Kelly R.M."/>
        </authorList>
    </citation>
    <scope>NUCLEOTIDE SEQUENCE [LARGE SCALE GENOMIC DNA]</scope>
    <source>
        <strain evidence="10">ATCC 700167 / DSM 13100 / OL</strain>
    </source>
</reference>
<dbReference type="STRING" id="632518.Calow_1965"/>
<dbReference type="GO" id="GO:0047360">
    <property type="term" value="F:undecaprenyl-phosphate galactose phosphotransferase activity"/>
    <property type="evidence" value="ECO:0007669"/>
    <property type="project" value="UniProtKB-EC"/>
</dbReference>